<keyword evidence="1" id="KW-1133">Transmembrane helix</keyword>
<keyword evidence="1" id="KW-0812">Transmembrane</keyword>
<dbReference type="Pfam" id="PF05437">
    <property type="entry name" value="AzlD"/>
    <property type="match status" value="1"/>
</dbReference>
<organism evidence="2 3">
    <name type="scientific">Teichococcus vastitatis</name>
    <dbReference type="NCBI Taxonomy" id="2307076"/>
    <lineage>
        <taxon>Bacteria</taxon>
        <taxon>Pseudomonadati</taxon>
        <taxon>Pseudomonadota</taxon>
        <taxon>Alphaproteobacteria</taxon>
        <taxon>Acetobacterales</taxon>
        <taxon>Roseomonadaceae</taxon>
        <taxon>Roseomonas</taxon>
    </lineage>
</organism>
<feature type="transmembrane region" description="Helical" evidence="1">
    <location>
        <begin position="46"/>
        <end position="74"/>
    </location>
</feature>
<keyword evidence="1" id="KW-0472">Membrane</keyword>
<comment type="caution">
    <text evidence="2">The sequence shown here is derived from an EMBL/GenBank/DDBJ whole genome shotgun (WGS) entry which is preliminary data.</text>
</comment>
<accession>A0ABS9W5B7</accession>
<evidence type="ECO:0000256" key="1">
    <source>
        <dbReference type="SAM" id="Phobius"/>
    </source>
</evidence>
<dbReference type="InterPro" id="IPR008407">
    <property type="entry name" value="Brnchd-chn_aa_trnsp_AzlD"/>
</dbReference>
<gene>
    <name evidence="2" type="ORF">MON41_12045</name>
</gene>
<reference evidence="2 3" key="1">
    <citation type="submission" date="2022-03" db="EMBL/GenBank/DDBJ databases">
        <title>Complete genome analysis of Roseomonas KG 17.1 : a prolific producer of plant growth promoters.</title>
        <authorList>
            <person name="Saadouli I."/>
            <person name="Najjari A."/>
            <person name="Mosbah A."/>
            <person name="Ouzari H.I."/>
        </authorList>
    </citation>
    <scope>NUCLEOTIDE SEQUENCE [LARGE SCALE GENOMIC DNA]</scope>
    <source>
        <strain evidence="2 3">KG17-1</strain>
    </source>
</reference>
<proteinExistence type="predicted"/>
<evidence type="ECO:0000313" key="3">
    <source>
        <dbReference type="Proteomes" id="UP001201985"/>
    </source>
</evidence>
<keyword evidence="3" id="KW-1185">Reference proteome</keyword>
<dbReference type="EMBL" id="JALBUU010000004">
    <property type="protein sequence ID" value="MCI0754488.1"/>
    <property type="molecule type" value="Genomic_DNA"/>
</dbReference>
<sequence length="101" mass="10468">MLRGDVLLAILGMAAVTYLCRAGGYAVLRVVRPPPFVEAWLRHLPGPLFVAYVALAFSALGWAGLPAVAAVLLAQRLSGSLGAAILAGVAAIWALQWMGVA</sequence>
<name>A0ABS9W5B7_9PROT</name>
<evidence type="ECO:0000313" key="2">
    <source>
        <dbReference type="EMBL" id="MCI0754488.1"/>
    </source>
</evidence>
<protein>
    <submittedName>
        <fullName evidence="2">AzlD domain-containing protein</fullName>
    </submittedName>
</protein>
<feature type="transmembrane region" description="Helical" evidence="1">
    <location>
        <begin position="81"/>
        <end position="100"/>
    </location>
</feature>
<dbReference type="RefSeq" id="WP_120006260.1">
    <property type="nucleotide sequence ID" value="NZ_JALBUU010000004.1"/>
</dbReference>
<dbReference type="Proteomes" id="UP001201985">
    <property type="component" value="Unassembled WGS sequence"/>
</dbReference>